<evidence type="ECO:0000256" key="1">
    <source>
        <dbReference type="ARBA" id="ARBA00000085"/>
    </source>
</evidence>
<dbReference type="GO" id="GO:0000155">
    <property type="term" value="F:phosphorelay sensor kinase activity"/>
    <property type="evidence" value="ECO:0007669"/>
    <property type="project" value="InterPro"/>
</dbReference>
<protein>
    <recommendedName>
        <fullName evidence="2">histidine kinase</fullName>
        <ecNumber evidence="2">2.7.13.3</ecNumber>
    </recommendedName>
</protein>
<dbReference type="PANTHER" id="PTHR45453">
    <property type="entry name" value="PHOSPHATE REGULON SENSOR PROTEIN PHOR"/>
    <property type="match status" value="1"/>
</dbReference>
<evidence type="ECO:0000313" key="9">
    <source>
        <dbReference type="EMBL" id="SDZ73979.1"/>
    </source>
</evidence>
<dbReference type="RefSeq" id="WP_091392078.1">
    <property type="nucleotide sequence ID" value="NZ_FNQY01000001.1"/>
</dbReference>
<keyword evidence="10" id="KW-1185">Reference proteome</keyword>
<dbReference type="GO" id="GO:0005886">
    <property type="term" value="C:plasma membrane"/>
    <property type="evidence" value="ECO:0007669"/>
    <property type="project" value="TreeGrafter"/>
</dbReference>
<evidence type="ECO:0000256" key="7">
    <source>
        <dbReference type="SAM" id="Phobius"/>
    </source>
</evidence>
<dbReference type="PRINTS" id="PR00344">
    <property type="entry name" value="BCTRLSENSOR"/>
</dbReference>
<keyword evidence="7" id="KW-0812">Transmembrane</keyword>
<dbReference type="EMBL" id="FNQY01000001">
    <property type="protein sequence ID" value="SDZ73979.1"/>
    <property type="molecule type" value="Genomic_DNA"/>
</dbReference>
<dbReference type="Pfam" id="PF00512">
    <property type="entry name" value="HisKA"/>
    <property type="match status" value="1"/>
</dbReference>
<dbReference type="EC" id="2.7.13.3" evidence="2"/>
<dbReference type="SMART" id="SM00387">
    <property type="entry name" value="HATPase_c"/>
    <property type="match status" value="1"/>
</dbReference>
<dbReference type="InterPro" id="IPR036097">
    <property type="entry name" value="HisK_dim/P_sf"/>
</dbReference>
<dbReference type="InterPro" id="IPR003661">
    <property type="entry name" value="HisK_dim/P_dom"/>
</dbReference>
<dbReference type="GO" id="GO:0004721">
    <property type="term" value="F:phosphoprotein phosphatase activity"/>
    <property type="evidence" value="ECO:0007669"/>
    <property type="project" value="TreeGrafter"/>
</dbReference>
<dbReference type="STRING" id="551991.SAMN05192529_101106"/>
<dbReference type="PANTHER" id="PTHR45453:SF1">
    <property type="entry name" value="PHOSPHATE REGULON SENSOR PROTEIN PHOR"/>
    <property type="match status" value="1"/>
</dbReference>
<evidence type="ECO:0000256" key="3">
    <source>
        <dbReference type="ARBA" id="ARBA00022553"/>
    </source>
</evidence>
<evidence type="ECO:0000256" key="6">
    <source>
        <dbReference type="ARBA" id="ARBA00023012"/>
    </source>
</evidence>
<comment type="catalytic activity">
    <reaction evidence="1">
        <text>ATP + protein L-histidine = ADP + protein N-phospho-L-histidine.</text>
        <dbReference type="EC" id="2.7.13.3"/>
    </reaction>
</comment>
<evidence type="ECO:0000256" key="2">
    <source>
        <dbReference type="ARBA" id="ARBA00012438"/>
    </source>
</evidence>
<dbReference type="InterPro" id="IPR005467">
    <property type="entry name" value="His_kinase_dom"/>
</dbReference>
<feature type="domain" description="Histidine kinase" evidence="8">
    <location>
        <begin position="225"/>
        <end position="445"/>
    </location>
</feature>
<keyword evidence="7" id="KW-1133">Transmembrane helix</keyword>
<dbReference type="Gene3D" id="3.30.565.10">
    <property type="entry name" value="Histidine kinase-like ATPase, C-terminal domain"/>
    <property type="match status" value="1"/>
</dbReference>
<dbReference type="GO" id="GO:0016036">
    <property type="term" value="P:cellular response to phosphate starvation"/>
    <property type="evidence" value="ECO:0007669"/>
    <property type="project" value="TreeGrafter"/>
</dbReference>
<dbReference type="CDD" id="cd00082">
    <property type="entry name" value="HisKA"/>
    <property type="match status" value="1"/>
</dbReference>
<dbReference type="Proteomes" id="UP000199041">
    <property type="component" value="Unassembled WGS sequence"/>
</dbReference>
<dbReference type="InterPro" id="IPR036890">
    <property type="entry name" value="HATPase_C_sf"/>
</dbReference>
<dbReference type="SMART" id="SM00388">
    <property type="entry name" value="HisKA"/>
    <property type="match status" value="1"/>
</dbReference>
<dbReference type="Gene3D" id="1.10.287.130">
    <property type="match status" value="1"/>
</dbReference>
<dbReference type="FunFam" id="3.30.565.10:FF:000006">
    <property type="entry name" value="Sensor histidine kinase WalK"/>
    <property type="match status" value="1"/>
</dbReference>
<keyword evidence="5 9" id="KW-0418">Kinase</keyword>
<dbReference type="InterPro" id="IPR050351">
    <property type="entry name" value="BphY/WalK/GraS-like"/>
</dbReference>
<proteinExistence type="predicted"/>
<accession>A0A1H3VGT1</accession>
<keyword evidence="7" id="KW-0472">Membrane</keyword>
<dbReference type="AlphaFoldDB" id="A0A1H3VGT1"/>
<dbReference type="Pfam" id="PF02518">
    <property type="entry name" value="HATPase_c"/>
    <property type="match status" value="1"/>
</dbReference>
<dbReference type="SUPFAM" id="SSF55874">
    <property type="entry name" value="ATPase domain of HSP90 chaperone/DNA topoisomerase II/histidine kinase"/>
    <property type="match status" value="1"/>
</dbReference>
<evidence type="ECO:0000256" key="4">
    <source>
        <dbReference type="ARBA" id="ARBA00022679"/>
    </source>
</evidence>
<dbReference type="CDD" id="cd00075">
    <property type="entry name" value="HATPase"/>
    <property type="match status" value="1"/>
</dbReference>
<dbReference type="OrthoDB" id="9804645at2"/>
<dbReference type="InterPro" id="IPR004358">
    <property type="entry name" value="Sig_transdc_His_kin-like_C"/>
</dbReference>
<evidence type="ECO:0000313" key="10">
    <source>
        <dbReference type="Proteomes" id="UP000199041"/>
    </source>
</evidence>
<organism evidence="9 10">
    <name type="scientific">Arachidicoccus rhizosphaerae</name>
    <dbReference type="NCBI Taxonomy" id="551991"/>
    <lineage>
        <taxon>Bacteria</taxon>
        <taxon>Pseudomonadati</taxon>
        <taxon>Bacteroidota</taxon>
        <taxon>Chitinophagia</taxon>
        <taxon>Chitinophagales</taxon>
        <taxon>Chitinophagaceae</taxon>
        <taxon>Arachidicoccus</taxon>
    </lineage>
</organism>
<evidence type="ECO:0000256" key="5">
    <source>
        <dbReference type="ARBA" id="ARBA00022777"/>
    </source>
</evidence>
<feature type="transmembrane region" description="Helical" evidence="7">
    <location>
        <begin position="184"/>
        <end position="206"/>
    </location>
</feature>
<keyword evidence="4" id="KW-0808">Transferase</keyword>
<keyword evidence="3" id="KW-0597">Phosphoprotein</keyword>
<keyword evidence="6" id="KW-0902">Two-component regulatory system</keyword>
<dbReference type="PROSITE" id="PS50109">
    <property type="entry name" value="HIS_KIN"/>
    <property type="match status" value="1"/>
</dbReference>
<sequence>MKKAIPVSLILVALSLVGFVFLQVNWVVNIVQTQEQKISFRVFKGAQDAADSLGKYSAAAMRLRDQSLTFPFNGNALPSIKVNQRFSESEVNQIIQKALAQNEADKYKIEYAITYGQGSSGIPEQITPNFAALAQQLVTDSVLRENTPAQSFPIDARQEDGYVTANEFLTVFIPDLNSQAWQSLTWILFGSALLTLITISAFYLTVRTMLQQRKLSKIKSDFINNMTHEFKTPLATISLAVDALQNEKVQGNKEKSGYFSGIIKEENRRMNKHVETILQAALMEKQELNLRKDDLHVHDLIRHLVDNFTLQLYDKSGEVVMHLNASNDLIRGDEVHINNLLNNLIDNAVKYSKSDVPPRIVITTTNSSKNLIIQVKDNGIGMSKESVKRVFEKFYRAHTGNLHNVKGFGLGMSYVKDIIEGHNGKIKVDSTLGKGTTFTVELPLS</sequence>
<reference evidence="9 10" key="1">
    <citation type="submission" date="2016-10" db="EMBL/GenBank/DDBJ databases">
        <authorList>
            <person name="de Groot N.N."/>
        </authorList>
    </citation>
    <scope>NUCLEOTIDE SEQUENCE [LARGE SCALE GENOMIC DNA]</scope>
    <source>
        <strain evidence="9 10">Vu-144</strain>
    </source>
</reference>
<gene>
    <name evidence="9" type="ORF">SAMN05192529_101106</name>
</gene>
<name>A0A1H3VGT1_9BACT</name>
<dbReference type="InterPro" id="IPR003594">
    <property type="entry name" value="HATPase_dom"/>
</dbReference>
<evidence type="ECO:0000259" key="8">
    <source>
        <dbReference type="PROSITE" id="PS50109"/>
    </source>
</evidence>
<dbReference type="SUPFAM" id="SSF47384">
    <property type="entry name" value="Homodimeric domain of signal transducing histidine kinase"/>
    <property type="match status" value="1"/>
</dbReference>